<proteinExistence type="predicted"/>
<accession>A0ABR1K554</accession>
<organism evidence="2 3">
    <name type="scientific">Marasmiellus scandens</name>
    <dbReference type="NCBI Taxonomy" id="2682957"/>
    <lineage>
        <taxon>Eukaryota</taxon>
        <taxon>Fungi</taxon>
        <taxon>Dikarya</taxon>
        <taxon>Basidiomycota</taxon>
        <taxon>Agaricomycotina</taxon>
        <taxon>Agaricomycetes</taxon>
        <taxon>Agaricomycetidae</taxon>
        <taxon>Agaricales</taxon>
        <taxon>Marasmiineae</taxon>
        <taxon>Omphalotaceae</taxon>
        <taxon>Marasmiellus</taxon>
    </lineage>
</organism>
<keyword evidence="1" id="KW-0472">Membrane</keyword>
<comment type="caution">
    <text evidence="2">The sequence shown here is derived from an EMBL/GenBank/DDBJ whole genome shotgun (WGS) entry which is preliminary data.</text>
</comment>
<gene>
    <name evidence="2" type="ORF">VKT23_000793</name>
</gene>
<reference evidence="2 3" key="1">
    <citation type="submission" date="2024-01" db="EMBL/GenBank/DDBJ databases">
        <title>A draft genome for the cacao thread blight pathogen Marasmiellus scandens.</title>
        <authorList>
            <person name="Baruah I.K."/>
            <person name="Leung J."/>
            <person name="Bukari Y."/>
            <person name="Amoako-Attah I."/>
            <person name="Meinhardt L.W."/>
            <person name="Bailey B.A."/>
            <person name="Cohen S.P."/>
        </authorList>
    </citation>
    <scope>NUCLEOTIDE SEQUENCE [LARGE SCALE GENOMIC DNA]</scope>
    <source>
        <strain evidence="2 3">GH-19</strain>
    </source>
</reference>
<dbReference type="Proteomes" id="UP001498398">
    <property type="component" value="Unassembled WGS sequence"/>
</dbReference>
<dbReference type="EMBL" id="JBANRG010000001">
    <property type="protein sequence ID" value="KAK7472680.1"/>
    <property type="molecule type" value="Genomic_DNA"/>
</dbReference>
<protein>
    <submittedName>
        <fullName evidence="2">Uncharacterized protein</fullName>
    </submittedName>
</protein>
<keyword evidence="3" id="KW-1185">Reference proteome</keyword>
<evidence type="ECO:0000313" key="3">
    <source>
        <dbReference type="Proteomes" id="UP001498398"/>
    </source>
</evidence>
<keyword evidence="1" id="KW-0812">Transmembrane</keyword>
<sequence length="485" mass="52728">MILLDQHPKVDLAGPTSETVVAGPSDPSLPDYETSQALEAQHNSDSTTLRKFSLHNTGNRFWRATLYALAIYVALSITIAVPLLVTKLRDHRHRPPLNDELSTLSTPLDYANAGFLAMDRTCNVWDASDEFSASASYTLEAEGSFSIRSTAWQEATDDNNSQIRGNLTVDINPDPSVSSAIFHVTLSSSASQFYQHSLICFDDEGSNRGLSIYIPSNLTELDSLSLNVTLLFPQASSLALHNLVTYLPMFSQRIGFLAPDIGFDKVELEGAGMDIHCDSLKSRQITVKNSLAAITGAYNASSNLKLDTVSGPINANIILVQDETSKAPTFFSLDTGNSQINAEVTLLADPSEFGLHPIAFLGHVGNFNGPLSLDVTHHSSTPTVSLDLVVQNNQAESNVTLDDKFVGLFDLQTKLASVDLDWESGDDPLGQNRQRVLVYDEKGSNRRRGWIGWGPRPDNWDPHEGKVTVISSLSPILLQVGSGVS</sequence>
<evidence type="ECO:0000256" key="1">
    <source>
        <dbReference type="SAM" id="Phobius"/>
    </source>
</evidence>
<name>A0ABR1K554_9AGAR</name>
<feature type="transmembrane region" description="Helical" evidence="1">
    <location>
        <begin position="64"/>
        <end position="85"/>
    </location>
</feature>
<evidence type="ECO:0000313" key="2">
    <source>
        <dbReference type="EMBL" id="KAK7472680.1"/>
    </source>
</evidence>
<keyword evidence="1" id="KW-1133">Transmembrane helix</keyword>